<keyword evidence="4" id="KW-0804">Transcription</keyword>
<dbReference type="AlphaFoldDB" id="A0A963YUS0"/>
<dbReference type="InterPro" id="IPR036390">
    <property type="entry name" value="WH_DNA-bd_sf"/>
</dbReference>
<dbReference type="PANTHER" id="PTHR30537:SF26">
    <property type="entry name" value="GLYCINE CLEAVAGE SYSTEM TRANSCRIPTIONAL ACTIVATOR"/>
    <property type="match status" value="1"/>
</dbReference>
<accession>A0A963YUS0</accession>
<dbReference type="Pfam" id="PF00126">
    <property type="entry name" value="HTH_1"/>
    <property type="match status" value="1"/>
</dbReference>
<sequence length="308" mass="33467">MAVINRRWLPLNALRAFEAVGRQLSFTGGAQLLHVSQSALSRHVASLEDLLGRPLLERKPSGLALTPAGAALLPAVRKSFDRLEEVMNDIMQEEAGHQRRLRVHMPPSFLHQVALPILGDFRREFPDILIDVSSSLGTGLPPTEVDVAVVYDRPQGGDTVRDLLWTVRGSPVCAPAVAVQAADLALPDFLARQELLHVKVPGQPIGTHWTHFARAHGFSLDVTRGMAFETVTLAVQYAMAGQGVVLADMDMFAADIAAGRLVAPYDAVAEDGYGYYLALHPEDLGDPAISVFRTWMITRLGRGGRKAS</sequence>
<feature type="domain" description="HTH lysR-type" evidence="5">
    <location>
        <begin position="9"/>
        <end position="66"/>
    </location>
</feature>
<evidence type="ECO:0000256" key="1">
    <source>
        <dbReference type="ARBA" id="ARBA00009437"/>
    </source>
</evidence>
<evidence type="ECO:0000256" key="3">
    <source>
        <dbReference type="ARBA" id="ARBA00023125"/>
    </source>
</evidence>
<evidence type="ECO:0000313" key="6">
    <source>
        <dbReference type="EMBL" id="MCB8876683.1"/>
    </source>
</evidence>
<comment type="similarity">
    <text evidence="1">Belongs to the LysR transcriptional regulatory family.</text>
</comment>
<dbReference type="Proteomes" id="UP000708298">
    <property type="component" value="Unassembled WGS sequence"/>
</dbReference>
<dbReference type="PRINTS" id="PR00039">
    <property type="entry name" value="HTHLYSR"/>
</dbReference>
<dbReference type="InterPro" id="IPR000847">
    <property type="entry name" value="LysR_HTH_N"/>
</dbReference>
<dbReference type="InterPro" id="IPR005119">
    <property type="entry name" value="LysR_subst-bd"/>
</dbReference>
<reference evidence="6" key="2">
    <citation type="submission" date="2021-01" db="EMBL/GenBank/DDBJ databases">
        <authorList>
            <person name="Mieszkin S."/>
            <person name="Pouder E."/>
            <person name="Alain K."/>
        </authorList>
    </citation>
    <scope>NUCLEOTIDE SEQUENCE</scope>
    <source>
        <strain evidence="6">HW T2.11</strain>
    </source>
</reference>
<keyword evidence="2" id="KW-0805">Transcription regulation</keyword>
<dbReference type="EMBL" id="JAESVB010000007">
    <property type="protein sequence ID" value="MCB8876683.1"/>
    <property type="molecule type" value="Genomic_DNA"/>
</dbReference>
<comment type="caution">
    <text evidence="6">The sequence shown here is derived from an EMBL/GenBank/DDBJ whole genome shotgun (WGS) entry which is preliminary data.</text>
</comment>
<organism evidence="6 7">
    <name type="scientific">Acidisoma silvae</name>
    <dbReference type="NCBI Taxonomy" id="2802396"/>
    <lineage>
        <taxon>Bacteria</taxon>
        <taxon>Pseudomonadati</taxon>
        <taxon>Pseudomonadota</taxon>
        <taxon>Alphaproteobacteria</taxon>
        <taxon>Acetobacterales</taxon>
        <taxon>Acidocellaceae</taxon>
        <taxon>Acidisoma</taxon>
    </lineage>
</organism>
<dbReference type="InterPro" id="IPR058163">
    <property type="entry name" value="LysR-type_TF_proteobact-type"/>
</dbReference>
<proteinExistence type="inferred from homology"/>
<reference evidence="6" key="1">
    <citation type="journal article" date="2021" name="Microorganisms">
        <title>Acidisoma silvae sp. nov. and Acidisomacellulosilytica sp. nov., Two Acidophilic Bacteria Isolated from Decaying Wood, Hydrolyzing Cellulose and Producing Poly-3-hydroxybutyrate.</title>
        <authorList>
            <person name="Mieszkin S."/>
            <person name="Pouder E."/>
            <person name="Uroz S."/>
            <person name="Simon-Colin C."/>
            <person name="Alain K."/>
        </authorList>
    </citation>
    <scope>NUCLEOTIDE SEQUENCE</scope>
    <source>
        <strain evidence="6">HW T2.11</strain>
    </source>
</reference>
<dbReference type="Gene3D" id="1.10.10.10">
    <property type="entry name" value="Winged helix-like DNA-binding domain superfamily/Winged helix DNA-binding domain"/>
    <property type="match status" value="1"/>
</dbReference>
<gene>
    <name evidence="6" type="ORF">ASILVAE211_15945</name>
</gene>
<protein>
    <submittedName>
        <fullName evidence="6">LysR family transcriptional regulator</fullName>
    </submittedName>
</protein>
<evidence type="ECO:0000313" key="7">
    <source>
        <dbReference type="Proteomes" id="UP000708298"/>
    </source>
</evidence>
<dbReference type="GO" id="GO:0006351">
    <property type="term" value="P:DNA-templated transcription"/>
    <property type="evidence" value="ECO:0007669"/>
    <property type="project" value="TreeGrafter"/>
</dbReference>
<evidence type="ECO:0000256" key="4">
    <source>
        <dbReference type="ARBA" id="ARBA00023163"/>
    </source>
</evidence>
<name>A0A963YUS0_9PROT</name>
<keyword evidence="3" id="KW-0238">DNA-binding</keyword>
<dbReference type="RefSeq" id="WP_227322342.1">
    <property type="nucleotide sequence ID" value="NZ_JAESVB010000007.1"/>
</dbReference>
<dbReference type="GO" id="GO:0043565">
    <property type="term" value="F:sequence-specific DNA binding"/>
    <property type="evidence" value="ECO:0007669"/>
    <property type="project" value="TreeGrafter"/>
</dbReference>
<keyword evidence="7" id="KW-1185">Reference proteome</keyword>
<dbReference type="PANTHER" id="PTHR30537">
    <property type="entry name" value="HTH-TYPE TRANSCRIPTIONAL REGULATOR"/>
    <property type="match status" value="1"/>
</dbReference>
<dbReference type="GO" id="GO:0003700">
    <property type="term" value="F:DNA-binding transcription factor activity"/>
    <property type="evidence" value="ECO:0007669"/>
    <property type="project" value="InterPro"/>
</dbReference>
<dbReference type="SUPFAM" id="SSF46785">
    <property type="entry name" value="Winged helix' DNA-binding domain"/>
    <property type="match status" value="1"/>
</dbReference>
<dbReference type="PROSITE" id="PS50931">
    <property type="entry name" value="HTH_LYSR"/>
    <property type="match status" value="1"/>
</dbReference>
<dbReference type="Pfam" id="PF03466">
    <property type="entry name" value="LysR_substrate"/>
    <property type="match status" value="1"/>
</dbReference>
<dbReference type="SUPFAM" id="SSF53850">
    <property type="entry name" value="Periplasmic binding protein-like II"/>
    <property type="match status" value="1"/>
</dbReference>
<dbReference type="Gene3D" id="3.40.190.10">
    <property type="entry name" value="Periplasmic binding protein-like II"/>
    <property type="match status" value="2"/>
</dbReference>
<evidence type="ECO:0000256" key="2">
    <source>
        <dbReference type="ARBA" id="ARBA00023015"/>
    </source>
</evidence>
<dbReference type="InterPro" id="IPR036388">
    <property type="entry name" value="WH-like_DNA-bd_sf"/>
</dbReference>
<evidence type="ECO:0000259" key="5">
    <source>
        <dbReference type="PROSITE" id="PS50931"/>
    </source>
</evidence>